<dbReference type="HOGENOM" id="CLU_2699549_0_0_6"/>
<sequence length="73" mass="8644">MESYRNGYLISAIQQKELFNLFSQIISHTNKGQLLFERVHYKSEKLAGEKKEAVEFAKCLPEKMPFKRHLKQD</sequence>
<protein>
    <submittedName>
        <fullName evidence="1">Uncharacterized protein</fullName>
    </submittedName>
</protein>
<reference evidence="2" key="1">
    <citation type="submission" date="2003-06" db="EMBL/GenBank/DDBJ databases">
        <title>The complete genome sequence of Haemophilus ducreyi.</title>
        <authorList>
            <person name="Munson R.S. Jr."/>
            <person name="Ray W.C."/>
            <person name="Mahairas G."/>
            <person name="Sabo P."/>
            <person name="Mungur R."/>
            <person name="Johnson L."/>
            <person name="Nguyen D."/>
            <person name="Wang J."/>
            <person name="Forst C."/>
            <person name="Hood L."/>
        </authorList>
    </citation>
    <scope>NUCLEOTIDE SEQUENCE [LARGE SCALE GENOMIC DNA]</scope>
    <source>
        <strain evidence="2">35000HP / ATCC 700724</strain>
    </source>
</reference>
<dbReference type="Proteomes" id="UP000001022">
    <property type="component" value="Chromosome"/>
</dbReference>
<organism evidence="1 2">
    <name type="scientific">Haemophilus ducreyi (strain 35000HP / ATCC 700724)</name>
    <dbReference type="NCBI Taxonomy" id="233412"/>
    <lineage>
        <taxon>Bacteria</taxon>
        <taxon>Pseudomonadati</taxon>
        <taxon>Pseudomonadota</taxon>
        <taxon>Gammaproteobacteria</taxon>
        <taxon>Pasteurellales</taxon>
        <taxon>Pasteurellaceae</taxon>
        <taxon>Haemophilus</taxon>
    </lineage>
</organism>
<dbReference type="AlphaFoldDB" id="Q7VL45"/>
<proteinExistence type="predicted"/>
<dbReference type="EMBL" id="AE017143">
    <property type="protein sequence ID" value="AAP96414.1"/>
    <property type="molecule type" value="Genomic_DNA"/>
</dbReference>
<accession>Q7VL45</accession>
<evidence type="ECO:0000313" key="1">
    <source>
        <dbReference type="EMBL" id="AAP96414.1"/>
    </source>
</evidence>
<keyword evidence="2" id="KW-1185">Reference proteome</keyword>
<gene>
    <name evidence="1" type="ordered locus">HD_1640</name>
</gene>
<evidence type="ECO:0000313" key="2">
    <source>
        <dbReference type="Proteomes" id="UP000001022"/>
    </source>
</evidence>
<name>Q7VL45_HAEDU</name>
<dbReference type="KEGG" id="hdu:HD_1640"/>